<dbReference type="NCBIfam" id="TIGR02937">
    <property type="entry name" value="sigma70-ECF"/>
    <property type="match status" value="1"/>
</dbReference>
<evidence type="ECO:0000313" key="8">
    <source>
        <dbReference type="Proteomes" id="UP000605427"/>
    </source>
</evidence>
<dbReference type="Gene3D" id="1.10.10.10">
    <property type="entry name" value="Winged helix-like DNA-binding domain superfamily/Winged helix DNA-binding domain"/>
    <property type="match status" value="1"/>
</dbReference>
<dbReference type="InterPro" id="IPR007627">
    <property type="entry name" value="RNA_pol_sigma70_r2"/>
</dbReference>
<dbReference type="InterPro" id="IPR039425">
    <property type="entry name" value="RNA_pol_sigma-70-like"/>
</dbReference>
<gene>
    <name evidence="7" type="ORF">GCM10007362_18480</name>
</gene>
<evidence type="ECO:0000256" key="1">
    <source>
        <dbReference type="ARBA" id="ARBA00010641"/>
    </source>
</evidence>
<dbReference type="PANTHER" id="PTHR43133:SF51">
    <property type="entry name" value="RNA POLYMERASE SIGMA FACTOR"/>
    <property type="match status" value="1"/>
</dbReference>
<keyword evidence="8" id="KW-1185">Reference proteome</keyword>
<evidence type="ECO:0000256" key="2">
    <source>
        <dbReference type="ARBA" id="ARBA00023015"/>
    </source>
</evidence>
<dbReference type="EMBL" id="BMDD01000002">
    <property type="protein sequence ID" value="GGH76357.1"/>
    <property type="molecule type" value="Genomic_DNA"/>
</dbReference>
<dbReference type="SUPFAM" id="SSF88946">
    <property type="entry name" value="Sigma2 domain of RNA polymerase sigma factors"/>
    <property type="match status" value="1"/>
</dbReference>
<evidence type="ECO:0000256" key="3">
    <source>
        <dbReference type="ARBA" id="ARBA00023082"/>
    </source>
</evidence>
<keyword evidence="2" id="KW-0805">Transcription regulation</keyword>
<dbReference type="RefSeq" id="WP_172242575.1">
    <property type="nucleotide sequence ID" value="NZ_BMDD01000002.1"/>
</dbReference>
<dbReference type="InterPro" id="IPR013324">
    <property type="entry name" value="RNA_pol_sigma_r3/r4-like"/>
</dbReference>
<dbReference type="PANTHER" id="PTHR43133">
    <property type="entry name" value="RNA POLYMERASE ECF-TYPE SIGMA FACTO"/>
    <property type="match status" value="1"/>
</dbReference>
<dbReference type="SUPFAM" id="SSF88659">
    <property type="entry name" value="Sigma3 and sigma4 domains of RNA polymerase sigma factors"/>
    <property type="match status" value="1"/>
</dbReference>
<sequence length="177" mass="20469">MDDHKLFETYKEDIYRYCLHMLRSQSDAEDICQEVFVKAMLADRIQVEYIKAWLMRIAANECHSLMRRRSNGNQKEKKAFSINLPLHPSPSVEQAYEQAETADEFGRLLDKLNPKPREALLLYYMADLSTNDTARTLNVRVGTAKSRINRGLGVLKKLYEKLPEAQRKGSGHRASSY</sequence>
<reference evidence="8" key="1">
    <citation type="journal article" date="2019" name="Int. J. Syst. Evol. Microbiol.">
        <title>The Global Catalogue of Microorganisms (GCM) 10K type strain sequencing project: providing services to taxonomists for standard genome sequencing and annotation.</title>
        <authorList>
            <consortium name="The Broad Institute Genomics Platform"/>
            <consortium name="The Broad Institute Genome Sequencing Center for Infectious Disease"/>
            <person name="Wu L."/>
            <person name="Ma J."/>
        </authorList>
    </citation>
    <scope>NUCLEOTIDE SEQUENCE [LARGE SCALE GENOMIC DNA]</scope>
    <source>
        <strain evidence="8">CCM 8702</strain>
    </source>
</reference>
<dbReference type="InterPro" id="IPR036388">
    <property type="entry name" value="WH-like_DNA-bd_sf"/>
</dbReference>
<organism evidence="7 8">
    <name type="scientific">Saccharibacillus endophyticus</name>
    <dbReference type="NCBI Taxonomy" id="2060666"/>
    <lineage>
        <taxon>Bacteria</taxon>
        <taxon>Bacillati</taxon>
        <taxon>Bacillota</taxon>
        <taxon>Bacilli</taxon>
        <taxon>Bacillales</taxon>
        <taxon>Paenibacillaceae</taxon>
        <taxon>Saccharibacillus</taxon>
    </lineage>
</organism>
<evidence type="ECO:0000256" key="4">
    <source>
        <dbReference type="ARBA" id="ARBA00023163"/>
    </source>
</evidence>
<name>A0ABQ1ZS54_9BACL</name>
<keyword evidence="4" id="KW-0804">Transcription</keyword>
<dbReference type="Gene3D" id="1.10.1740.10">
    <property type="match status" value="1"/>
</dbReference>
<accession>A0ABQ1ZS54</accession>
<dbReference type="Proteomes" id="UP000605427">
    <property type="component" value="Unassembled WGS sequence"/>
</dbReference>
<comment type="similarity">
    <text evidence="1">Belongs to the sigma-70 factor family. ECF subfamily.</text>
</comment>
<protein>
    <submittedName>
        <fullName evidence="7">RNA polymerase sigma factor SigX</fullName>
    </submittedName>
</protein>
<feature type="domain" description="RNA polymerase sigma factor 70 region 4 type 2" evidence="6">
    <location>
        <begin position="104"/>
        <end position="152"/>
    </location>
</feature>
<dbReference type="InterPro" id="IPR014284">
    <property type="entry name" value="RNA_pol_sigma-70_dom"/>
</dbReference>
<dbReference type="InterPro" id="IPR013249">
    <property type="entry name" value="RNA_pol_sigma70_r4_t2"/>
</dbReference>
<dbReference type="InterPro" id="IPR013325">
    <property type="entry name" value="RNA_pol_sigma_r2"/>
</dbReference>
<feature type="domain" description="RNA polymerase sigma-70 region 2" evidence="5">
    <location>
        <begin position="6"/>
        <end position="70"/>
    </location>
</feature>
<dbReference type="Pfam" id="PF04542">
    <property type="entry name" value="Sigma70_r2"/>
    <property type="match status" value="1"/>
</dbReference>
<proteinExistence type="inferred from homology"/>
<evidence type="ECO:0000259" key="5">
    <source>
        <dbReference type="Pfam" id="PF04542"/>
    </source>
</evidence>
<dbReference type="Pfam" id="PF08281">
    <property type="entry name" value="Sigma70_r4_2"/>
    <property type="match status" value="1"/>
</dbReference>
<comment type="caution">
    <text evidence="7">The sequence shown here is derived from an EMBL/GenBank/DDBJ whole genome shotgun (WGS) entry which is preliminary data.</text>
</comment>
<evidence type="ECO:0000259" key="6">
    <source>
        <dbReference type="Pfam" id="PF08281"/>
    </source>
</evidence>
<evidence type="ECO:0000313" key="7">
    <source>
        <dbReference type="EMBL" id="GGH76357.1"/>
    </source>
</evidence>
<keyword evidence="3" id="KW-0731">Sigma factor</keyword>